<dbReference type="InterPro" id="IPR020103">
    <property type="entry name" value="PsdUridine_synth_cat_dom_sf"/>
</dbReference>
<dbReference type="CDD" id="cd00165">
    <property type="entry name" value="S4"/>
    <property type="match status" value="1"/>
</dbReference>
<evidence type="ECO:0000256" key="1">
    <source>
        <dbReference type="ARBA" id="ARBA00010876"/>
    </source>
</evidence>
<dbReference type="PANTHER" id="PTHR21600">
    <property type="entry name" value="MITOCHONDRIAL RNA PSEUDOURIDINE SYNTHASE"/>
    <property type="match status" value="1"/>
</dbReference>
<protein>
    <recommendedName>
        <fullName evidence="5">Pseudouridine synthase</fullName>
        <ecNumber evidence="5">5.4.99.-</ecNumber>
    </recommendedName>
</protein>
<feature type="region of interest" description="Disordered" evidence="6">
    <location>
        <begin position="1"/>
        <end position="20"/>
    </location>
</feature>
<dbReference type="InterPro" id="IPR006225">
    <property type="entry name" value="PsdUridine_synth_RluC/D"/>
</dbReference>
<comment type="similarity">
    <text evidence="1 5">Belongs to the pseudouridine synthase RluA family.</text>
</comment>
<dbReference type="InterPro" id="IPR050188">
    <property type="entry name" value="RluA_PseudoU_synthase"/>
</dbReference>
<gene>
    <name evidence="8" type="ORF">ABXR19_13015</name>
</gene>
<evidence type="ECO:0000256" key="6">
    <source>
        <dbReference type="SAM" id="MobiDB-lite"/>
    </source>
</evidence>
<organism evidence="8 9">
    <name type="scientific">Uliginosibacterium flavum</name>
    <dbReference type="NCBI Taxonomy" id="1396831"/>
    <lineage>
        <taxon>Bacteria</taxon>
        <taxon>Pseudomonadati</taxon>
        <taxon>Pseudomonadota</taxon>
        <taxon>Betaproteobacteria</taxon>
        <taxon>Rhodocyclales</taxon>
        <taxon>Zoogloeaceae</taxon>
        <taxon>Uliginosibacterium</taxon>
    </lineage>
</organism>
<evidence type="ECO:0000313" key="8">
    <source>
        <dbReference type="EMBL" id="MET7015112.1"/>
    </source>
</evidence>
<name>A0ABV2TMH3_9RHOO</name>
<dbReference type="EC" id="5.4.99.-" evidence="5"/>
<dbReference type="SMART" id="SM00363">
    <property type="entry name" value="S4"/>
    <property type="match status" value="1"/>
</dbReference>
<comment type="function">
    <text evidence="5">Responsible for synthesis of pseudouridine from uracil.</text>
</comment>
<dbReference type="Proteomes" id="UP001549691">
    <property type="component" value="Unassembled WGS sequence"/>
</dbReference>
<comment type="catalytic activity">
    <reaction evidence="3">
        <text>uridine(1911/1915/1917) in 23S rRNA = pseudouridine(1911/1915/1917) in 23S rRNA</text>
        <dbReference type="Rhea" id="RHEA:42524"/>
        <dbReference type="Rhea" id="RHEA-COMP:10097"/>
        <dbReference type="Rhea" id="RHEA-COMP:10098"/>
        <dbReference type="ChEBI" id="CHEBI:65314"/>
        <dbReference type="ChEBI" id="CHEBI:65315"/>
        <dbReference type="EC" id="5.4.99.23"/>
    </reaction>
</comment>
<comment type="caution">
    <text evidence="8">The sequence shown here is derived from an EMBL/GenBank/DDBJ whole genome shotgun (WGS) entry which is preliminary data.</text>
</comment>
<evidence type="ECO:0000256" key="3">
    <source>
        <dbReference type="ARBA" id="ARBA00036882"/>
    </source>
</evidence>
<keyword evidence="9" id="KW-1185">Reference proteome</keyword>
<dbReference type="PANTHER" id="PTHR21600:SF44">
    <property type="entry name" value="RIBOSOMAL LARGE SUBUNIT PSEUDOURIDINE SYNTHASE D"/>
    <property type="match status" value="1"/>
</dbReference>
<dbReference type="RefSeq" id="WP_354601573.1">
    <property type="nucleotide sequence ID" value="NZ_JBEWZI010000013.1"/>
</dbReference>
<dbReference type="InterPro" id="IPR036986">
    <property type="entry name" value="S4_RNA-bd_sf"/>
</dbReference>
<dbReference type="InterPro" id="IPR006224">
    <property type="entry name" value="PsdUridine_synth_RluA-like_CS"/>
</dbReference>
<evidence type="ECO:0000256" key="4">
    <source>
        <dbReference type="PROSITE-ProRule" id="PRU00182"/>
    </source>
</evidence>
<evidence type="ECO:0000259" key="7">
    <source>
        <dbReference type="SMART" id="SM00363"/>
    </source>
</evidence>
<comment type="catalytic activity">
    <reaction evidence="5">
        <text>a uridine in RNA = a pseudouridine in RNA</text>
        <dbReference type="Rhea" id="RHEA:48348"/>
        <dbReference type="Rhea" id="RHEA-COMP:12068"/>
        <dbReference type="Rhea" id="RHEA-COMP:12069"/>
        <dbReference type="ChEBI" id="CHEBI:65314"/>
        <dbReference type="ChEBI" id="CHEBI:65315"/>
    </reaction>
</comment>
<evidence type="ECO:0000313" key="9">
    <source>
        <dbReference type="Proteomes" id="UP001549691"/>
    </source>
</evidence>
<dbReference type="PROSITE" id="PS50889">
    <property type="entry name" value="S4"/>
    <property type="match status" value="1"/>
</dbReference>
<dbReference type="PROSITE" id="PS01129">
    <property type="entry name" value="PSI_RLU"/>
    <property type="match status" value="1"/>
</dbReference>
<dbReference type="SUPFAM" id="SSF55174">
    <property type="entry name" value="Alpha-L RNA-binding motif"/>
    <property type="match status" value="1"/>
</dbReference>
<dbReference type="CDD" id="cd02869">
    <property type="entry name" value="PseudoU_synth_RluA_like"/>
    <property type="match status" value="1"/>
</dbReference>
<dbReference type="Pfam" id="PF01479">
    <property type="entry name" value="S4"/>
    <property type="match status" value="1"/>
</dbReference>
<reference evidence="8 9" key="1">
    <citation type="submission" date="2024-07" db="EMBL/GenBank/DDBJ databases">
        <title>Uliginosibacterium flavum JJ3220;KACC:17644.</title>
        <authorList>
            <person name="Kim M.K."/>
        </authorList>
    </citation>
    <scope>NUCLEOTIDE SEQUENCE [LARGE SCALE GENOMIC DNA]</scope>
    <source>
        <strain evidence="8 9">KACC:17644</strain>
    </source>
</reference>
<dbReference type="Gene3D" id="3.10.290.10">
    <property type="entry name" value="RNA-binding S4 domain"/>
    <property type="match status" value="1"/>
</dbReference>
<sequence length="322" mass="35646">MNIPAPSENNDDDYSGSPAADRRILTIPGEMAGQRLDLALAALIPEYSRSRLQAWVRAELVQLDGRIRNDPKSRVHGGERLQVDVEPDPARLEDAPEDIPLEVIFEDEHILVLNKQAGLVVHPGSGNWSGTLLNGLLAHAPHLAELPRAGIVHRLDKDTSGLMVVAKTLQAQTDLVRQLQARTVKRHYAAVVMGFPPASGVLDQSIDRHPTQRTKMTVMSNGREARTHFSLIERLQGASWVECVLDTGRTHQIRVHMAHAGYPLVGDPVYGGRKTLPPPAGLFARQALHAFQLGLRHPDSRKELLWKIPLAEDLEQLIIDLR</sequence>
<proteinExistence type="inferred from homology"/>
<dbReference type="Gene3D" id="3.30.2350.10">
    <property type="entry name" value="Pseudouridine synthase"/>
    <property type="match status" value="1"/>
</dbReference>
<evidence type="ECO:0000256" key="2">
    <source>
        <dbReference type="ARBA" id="ARBA00023235"/>
    </source>
</evidence>
<dbReference type="InterPro" id="IPR006145">
    <property type="entry name" value="PsdUridine_synth_RsuA/RluA"/>
</dbReference>
<keyword evidence="2 5" id="KW-0413">Isomerase</keyword>
<dbReference type="SUPFAM" id="SSF55120">
    <property type="entry name" value="Pseudouridine synthase"/>
    <property type="match status" value="1"/>
</dbReference>
<dbReference type="NCBIfam" id="TIGR00005">
    <property type="entry name" value="rluA_subfam"/>
    <property type="match status" value="1"/>
</dbReference>
<keyword evidence="4" id="KW-0694">RNA-binding</keyword>
<dbReference type="InterPro" id="IPR002942">
    <property type="entry name" value="S4_RNA-bd"/>
</dbReference>
<dbReference type="Pfam" id="PF00849">
    <property type="entry name" value="PseudoU_synth_2"/>
    <property type="match status" value="1"/>
</dbReference>
<feature type="domain" description="RNA-binding S4" evidence="7">
    <location>
        <begin position="34"/>
        <end position="95"/>
    </location>
</feature>
<dbReference type="EMBL" id="JBEWZI010000013">
    <property type="protein sequence ID" value="MET7015112.1"/>
    <property type="molecule type" value="Genomic_DNA"/>
</dbReference>
<accession>A0ABV2TMH3</accession>
<evidence type="ECO:0000256" key="5">
    <source>
        <dbReference type="RuleBase" id="RU362028"/>
    </source>
</evidence>